<proteinExistence type="predicted"/>
<dbReference type="Pfam" id="PF01471">
    <property type="entry name" value="PG_binding_1"/>
    <property type="match status" value="2"/>
</dbReference>
<dbReference type="Pfam" id="PF01520">
    <property type="entry name" value="Amidase_3"/>
    <property type="match status" value="1"/>
</dbReference>
<dbReference type="Proteomes" id="UP001209654">
    <property type="component" value="Unassembled WGS sequence"/>
</dbReference>
<gene>
    <name evidence="3" type="ORF">AHIS1636_10900</name>
</gene>
<organism evidence="3 4">
    <name type="scientific">Arthrobacter mangrovi</name>
    <dbReference type="NCBI Taxonomy" id="2966350"/>
    <lineage>
        <taxon>Bacteria</taxon>
        <taxon>Bacillati</taxon>
        <taxon>Actinomycetota</taxon>
        <taxon>Actinomycetes</taxon>
        <taxon>Micrococcales</taxon>
        <taxon>Micrococcaceae</taxon>
        <taxon>Arthrobacter</taxon>
    </lineage>
</organism>
<keyword evidence="4" id="KW-1185">Reference proteome</keyword>
<name>A0ABQ5MRN2_9MICC</name>
<dbReference type="InterPro" id="IPR002477">
    <property type="entry name" value="Peptidoglycan-bd-like"/>
</dbReference>
<dbReference type="SMART" id="SM00646">
    <property type="entry name" value="Ami_3"/>
    <property type="match status" value="1"/>
</dbReference>
<accession>A0ABQ5MRN2</accession>
<dbReference type="PANTHER" id="PTHR30404:SF0">
    <property type="entry name" value="N-ACETYLMURAMOYL-L-ALANINE AMIDASE AMIC"/>
    <property type="match status" value="1"/>
</dbReference>
<feature type="domain" description="MurNAc-LAA" evidence="2">
    <location>
        <begin position="252"/>
        <end position="369"/>
    </location>
</feature>
<comment type="caution">
    <text evidence="3">The sequence shown here is derived from an EMBL/GenBank/DDBJ whole genome shotgun (WGS) entry which is preliminary data.</text>
</comment>
<dbReference type="CDD" id="cd02696">
    <property type="entry name" value="MurNAc-LAA"/>
    <property type="match status" value="1"/>
</dbReference>
<keyword evidence="1" id="KW-0378">Hydrolase</keyword>
<dbReference type="InterPro" id="IPR050695">
    <property type="entry name" value="N-acetylmuramoyl_amidase_3"/>
</dbReference>
<dbReference type="InterPro" id="IPR036365">
    <property type="entry name" value="PGBD-like_sf"/>
</dbReference>
<dbReference type="PANTHER" id="PTHR30404">
    <property type="entry name" value="N-ACETYLMURAMOYL-L-ALANINE AMIDASE"/>
    <property type="match status" value="1"/>
</dbReference>
<dbReference type="Gene3D" id="3.40.630.40">
    <property type="entry name" value="Zn-dependent exopeptidases"/>
    <property type="match status" value="1"/>
</dbReference>
<evidence type="ECO:0000259" key="2">
    <source>
        <dbReference type="SMART" id="SM00646"/>
    </source>
</evidence>
<dbReference type="SUPFAM" id="SSF47090">
    <property type="entry name" value="PGBD-like"/>
    <property type="match status" value="2"/>
</dbReference>
<evidence type="ECO:0000313" key="3">
    <source>
        <dbReference type="EMBL" id="GLB66651.1"/>
    </source>
</evidence>
<evidence type="ECO:0000256" key="1">
    <source>
        <dbReference type="ARBA" id="ARBA00022801"/>
    </source>
</evidence>
<protein>
    <submittedName>
        <fullName evidence="3">N-acetylmuramoyl-L-alanine amidase</fullName>
    </submittedName>
</protein>
<evidence type="ECO:0000313" key="4">
    <source>
        <dbReference type="Proteomes" id="UP001209654"/>
    </source>
</evidence>
<dbReference type="Gene3D" id="1.10.101.10">
    <property type="entry name" value="PGBD-like superfamily/PGBD"/>
    <property type="match status" value="2"/>
</dbReference>
<dbReference type="InterPro" id="IPR036366">
    <property type="entry name" value="PGBDSf"/>
</dbReference>
<dbReference type="SUPFAM" id="SSF53187">
    <property type="entry name" value="Zn-dependent exopeptidases"/>
    <property type="match status" value="1"/>
</dbReference>
<dbReference type="EMBL" id="BRVS01000004">
    <property type="protein sequence ID" value="GLB66651.1"/>
    <property type="molecule type" value="Genomic_DNA"/>
</dbReference>
<sequence length="396" mass="43251">MMESDAADRSLRRSDNSPRVVALRERLLRAGVSMAHLAPDQVNDAAIFDDHVDAAVRTFQQARGLMVDGVAGPETLRALSEAQFNLGDRQLAWFPGADVIRGDDVAELQRQLSYLGFYYGHIDGEFGERCYFAVRELQMNLGLEVTGVCDAPLIGAMARVSRTISPSQAFSLRDYEHLHQSSAALKGRVVCLGVGQGSATAEHAIDRASGRALSQWSVASDITHRIESILSALGADVTVIGDTAEMPHAERTRRIKESNASLSVTINCDWLDQPAANGISAFYWGRPETGEIRSPIGHRAAELVLKEVLARTSMTDLGIHGRSWDILRMTSVPSIELDLGYLSSPVDSERLADPVFRQVLADAVVIAIQRLYLLEDEDEPTGTLALDDVLRFNPGL</sequence>
<reference evidence="3 4" key="1">
    <citation type="journal article" date="2023" name="Int. J. Syst. Evol. Microbiol.">
        <title>Arthrobacter mangrovi sp. nov., an actinobacterium isolated from the rhizosphere of a mangrove.</title>
        <authorList>
            <person name="Hamada M."/>
            <person name="Saitou S."/>
            <person name="Enomoto N."/>
            <person name="Nanri K."/>
            <person name="Hidaka K."/>
            <person name="Miura T."/>
            <person name="Tamura T."/>
        </authorList>
    </citation>
    <scope>NUCLEOTIDE SEQUENCE [LARGE SCALE GENOMIC DNA]</scope>
    <source>
        <strain evidence="3 4">NBRC 112813</strain>
    </source>
</reference>
<dbReference type="InterPro" id="IPR002508">
    <property type="entry name" value="MurNAc-LAA_cat"/>
</dbReference>